<dbReference type="Pfam" id="PF01713">
    <property type="entry name" value="Smr"/>
    <property type="match status" value="1"/>
</dbReference>
<dbReference type="InterPro" id="IPR007696">
    <property type="entry name" value="DNA_mismatch_repair_MutS_core"/>
</dbReference>
<dbReference type="Pfam" id="PF00488">
    <property type="entry name" value="MutS_V"/>
    <property type="match status" value="1"/>
</dbReference>
<reference evidence="10 11" key="1">
    <citation type="journal article" date="2018" name="Mol. Biol. Evol.">
        <title>Analysis of the draft genome of the red seaweed Gracilariopsis chorda provides insights into genome size evolution in Rhodophyta.</title>
        <authorList>
            <person name="Lee J."/>
            <person name="Yang E.C."/>
            <person name="Graf L."/>
            <person name="Yang J.H."/>
            <person name="Qiu H."/>
            <person name="Zel Zion U."/>
            <person name="Chan C.X."/>
            <person name="Stephens T.G."/>
            <person name="Weber A.P.M."/>
            <person name="Boo G.H."/>
            <person name="Boo S.M."/>
            <person name="Kim K.M."/>
            <person name="Shin Y."/>
            <person name="Jung M."/>
            <person name="Lee S.J."/>
            <person name="Yim H.S."/>
            <person name="Lee J.H."/>
            <person name="Bhattacharya D."/>
            <person name="Yoon H.S."/>
        </authorList>
    </citation>
    <scope>NUCLEOTIDE SEQUENCE [LARGE SCALE GENOMIC DNA]</scope>
    <source>
        <strain evidence="10 11">SKKU-2015</strain>
        <tissue evidence="10">Whole body</tissue>
    </source>
</reference>
<dbReference type="InterPro" id="IPR036063">
    <property type="entry name" value="Smr_dom_sf"/>
</dbReference>
<dbReference type="Gene3D" id="3.30.1370.110">
    <property type="match status" value="1"/>
</dbReference>
<dbReference type="SUPFAM" id="SSF48334">
    <property type="entry name" value="DNA repair protein MutS, domain III"/>
    <property type="match status" value="1"/>
</dbReference>
<dbReference type="InterPro" id="IPR036187">
    <property type="entry name" value="DNA_mismatch_repair_MutS_sf"/>
</dbReference>
<dbReference type="HAMAP" id="MF_00092">
    <property type="entry name" value="MutS2"/>
    <property type="match status" value="1"/>
</dbReference>
<dbReference type="GO" id="GO:0140664">
    <property type="term" value="F:ATP-dependent DNA damage sensor activity"/>
    <property type="evidence" value="ECO:0007669"/>
    <property type="project" value="InterPro"/>
</dbReference>
<evidence type="ECO:0000259" key="9">
    <source>
        <dbReference type="PROSITE" id="PS50828"/>
    </source>
</evidence>
<dbReference type="GO" id="GO:0045910">
    <property type="term" value="P:negative regulation of DNA recombination"/>
    <property type="evidence" value="ECO:0007669"/>
    <property type="project" value="InterPro"/>
</dbReference>
<comment type="caution">
    <text evidence="10">The sequence shown here is derived from an EMBL/GenBank/DDBJ whole genome shotgun (WGS) entry which is preliminary data.</text>
</comment>
<dbReference type="GO" id="GO:0019843">
    <property type="term" value="F:rRNA binding"/>
    <property type="evidence" value="ECO:0007669"/>
    <property type="project" value="UniProtKB-KW"/>
</dbReference>
<dbReference type="Proteomes" id="UP000247409">
    <property type="component" value="Unassembled WGS sequence"/>
</dbReference>
<sequence>MVSPLFIAPAALPLSSHPLQRAPTRRRPPLHRLYSYPVCTHVAPHNLSTDPQLQNDNLLRSTNIESSKHPQPPAPVLPAEETLRLLDWPAISAQIGRHASTQLADAYFRGVAAIPIPAHRAESERLLQLTRALHYMYFTLLKPIDFHGISSVATLVHHAAKGVLLTGAQLRQIADTLSAARRIRRFIDAIDDDRVHILQQLVSELRTYPDIDKRINALIDDFGQVVDTFDPPLRRIRADIRTSTSEISAHLNELMSKYADAMQETVVTMRYDRFVIPVKTQRKGIFKRAIVHDVSASGLSTYMEPASVRRLNDRLRQLAAQERARVNQVLRELCELVAPIRHDMSTLCDVVTQLDIAAAKATASHELDAVDVQFDDERPLRLLGVRHPLLSWQAMTQDQLQSEPHPADDDLAIHEPKWKASVVPTSYVLSDDVRCVCVTGPNTGGKTLALKTLGVTVLLAKIGMFVPGTTQTSFSSDDHSSTATIPYFDNVLADIGDDQSLVQSLSTFSGHVLRIKRILASSTPKSLVLLDEIGSGTDPAEGAALGMSILRHLAVGNRAALTFATTHHGELKTLKYSKDESAHLFENASVEFDDVNMVPTYRMVWGIPGRSNALAIAERLGLDSSVIEEARFLLSGTGDGKKDTSARVDIEKMISSLERDKNAAEAARAESERALRQATLMRSELEDRLRRLRDHEAQLRKDQKSAVEGEVKEAKKQIAKVIRDMQRGGGSAQAASRASDKLGKMRISGSAARQTEVVPSKPVDVEDIEVGDRVSVPRLSSNEVEVVEKASKKELVVAIGGMRAKVKVKEIVSVNQREFATPVQQVSSQASKDSRKQLKVRTAANSIDIRGQTVDSAEPVVEQAISKALAMGTLWVIHGHGTGRLRNGIRRFLSQHDLVERITNAEQEDGGTGVTIAYLH</sequence>
<dbReference type="InterPro" id="IPR027417">
    <property type="entry name" value="P-loop_NTPase"/>
</dbReference>
<evidence type="ECO:0000313" key="10">
    <source>
        <dbReference type="EMBL" id="PXF41833.1"/>
    </source>
</evidence>
<keyword evidence="2" id="KW-0547">Nucleotide-binding</keyword>
<evidence type="ECO:0000256" key="5">
    <source>
        <dbReference type="ARBA" id="ARBA00022884"/>
    </source>
</evidence>
<dbReference type="SMART" id="SM00533">
    <property type="entry name" value="MUTSd"/>
    <property type="match status" value="1"/>
</dbReference>
<evidence type="ECO:0000256" key="4">
    <source>
        <dbReference type="ARBA" id="ARBA00022840"/>
    </source>
</evidence>
<dbReference type="PROSITE" id="PS50828">
    <property type="entry name" value="SMR"/>
    <property type="match status" value="1"/>
</dbReference>
<keyword evidence="10" id="KW-0540">Nuclease</keyword>
<gene>
    <name evidence="10" type="ORF">BWQ96_08452</name>
</gene>
<evidence type="ECO:0000256" key="3">
    <source>
        <dbReference type="ARBA" id="ARBA00022801"/>
    </source>
</evidence>
<dbReference type="PANTHER" id="PTHR48466:SF2">
    <property type="entry name" value="OS10G0509000 PROTEIN"/>
    <property type="match status" value="1"/>
</dbReference>
<dbReference type="SUPFAM" id="SSF160443">
    <property type="entry name" value="SMR domain-like"/>
    <property type="match status" value="1"/>
</dbReference>
<keyword evidence="3" id="KW-0378">Hydrolase</keyword>
<feature type="domain" description="Smr" evidence="9">
    <location>
        <begin position="847"/>
        <end position="920"/>
    </location>
</feature>
<dbReference type="GO" id="GO:0004519">
    <property type="term" value="F:endonuclease activity"/>
    <property type="evidence" value="ECO:0007669"/>
    <property type="project" value="UniProtKB-KW"/>
</dbReference>
<evidence type="ECO:0000256" key="1">
    <source>
        <dbReference type="ARBA" id="ARBA00022730"/>
    </source>
</evidence>
<dbReference type="Gene3D" id="1.10.1420.10">
    <property type="match status" value="2"/>
</dbReference>
<dbReference type="NCBIfam" id="TIGR01069">
    <property type="entry name" value="mutS2"/>
    <property type="match status" value="1"/>
</dbReference>
<dbReference type="SMART" id="SM00534">
    <property type="entry name" value="MUTSac"/>
    <property type="match status" value="1"/>
</dbReference>
<evidence type="ECO:0000313" key="11">
    <source>
        <dbReference type="Proteomes" id="UP000247409"/>
    </source>
</evidence>
<organism evidence="10 11">
    <name type="scientific">Gracilariopsis chorda</name>
    <dbReference type="NCBI Taxonomy" id="448386"/>
    <lineage>
        <taxon>Eukaryota</taxon>
        <taxon>Rhodophyta</taxon>
        <taxon>Florideophyceae</taxon>
        <taxon>Rhodymeniophycidae</taxon>
        <taxon>Gracilariales</taxon>
        <taxon>Gracilariaceae</taxon>
        <taxon>Gracilariopsis</taxon>
    </lineage>
</organism>
<dbReference type="STRING" id="448386.A0A2V3IIH8"/>
<accession>A0A2V3IIH8</accession>
<dbReference type="SUPFAM" id="SSF52540">
    <property type="entry name" value="P-loop containing nucleoside triphosphate hydrolases"/>
    <property type="match status" value="1"/>
</dbReference>
<keyword evidence="10" id="KW-0255">Endonuclease</keyword>
<dbReference type="PIRSF" id="PIRSF005814">
    <property type="entry name" value="MutS_YshD"/>
    <property type="match status" value="1"/>
</dbReference>
<keyword evidence="1" id="KW-0699">rRNA-binding</keyword>
<feature type="coiled-coil region" evidence="7">
    <location>
        <begin position="647"/>
        <end position="724"/>
    </location>
</feature>
<dbReference type="OrthoDB" id="4598at2759"/>
<keyword evidence="6" id="KW-0238">DNA-binding</keyword>
<dbReference type="GO" id="GO:0006298">
    <property type="term" value="P:mismatch repair"/>
    <property type="evidence" value="ECO:0007669"/>
    <property type="project" value="InterPro"/>
</dbReference>
<dbReference type="Gene3D" id="3.40.50.300">
    <property type="entry name" value="P-loop containing nucleotide triphosphate hydrolases"/>
    <property type="match status" value="1"/>
</dbReference>
<dbReference type="InterPro" id="IPR000432">
    <property type="entry name" value="DNA_mismatch_repair_MutS_C"/>
</dbReference>
<dbReference type="AlphaFoldDB" id="A0A2V3IIH8"/>
<name>A0A2V3IIH8_9FLOR</name>
<dbReference type="FunFam" id="3.40.50.300:FF:000830">
    <property type="entry name" value="Endonuclease MutS2"/>
    <property type="match status" value="1"/>
</dbReference>
<dbReference type="SMART" id="SM00463">
    <property type="entry name" value="SMR"/>
    <property type="match status" value="1"/>
</dbReference>
<dbReference type="GO" id="GO:0005524">
    <property type="term" value="F:ATP binding"/>
    <property type="evidence" value="ECO:0007669"/>
    <property type="project" value="UniProtKB-KW"/>
</dbReference>
<evidence type="ECO:0000256" key="7">
    <source>
        <dbReference type="SAM" id="Coils"/>
    </source>
</evidence>
<dbReference type="InterPro" id="IPR005747">
    <property type="entry name" value="MutS2"/>
</dbReference>
<dbReference type="InterPro" id="IPR002625">
    <property type="entry name" value="Smr_dom"/>
</dbReference>
<protein>
    <submittedName>
        <fullName evidence="10">Endonuclease MutS2</fullName>
    </submittedName>
</protein>
<dbReference type="Pfam" id="PF20297">
    <property type="entry name" value="MSSS"/>
    <property type="match status" value="1"/>
</dbReference>
<dbReference type="InterPro" id="IPR045076">
    <property type="entry name" value="MutS"/>
</dbReference>
<proteinExistence type="inferred from homology"/>
<dbReference type="GO" id="GO:0016887">
    <property type="term" value="F:ATP hydrolysis activity"/>
    <property type="evidence" value="ECO:0007669"/>
    <property type="project" value="InterPro"/>
</dbReference>
<evidence type="ECO:0000256" key="2">
    <source>
        <dbReference type="ARBA" id="ARBA00022741"/>
    </source>
</evidence>
<dbReference type="EMBL" id="NBIV01000192">
    <property type="protein sequence ID" value="PXF41833.1"/>
    <property type="molecule type" value="Genomic_DNA"/>
</dbReference>
<keyword evidence="11" id="KW-1185">Reference proteome</keyword>
<dbReference type="PROSITE" id="PS00486">
    <property type="entry name" value="DNA_MISMATCH_REPAIR_2"/>
    <property type="match status" value="1"/>
</dbReference>
<keyword evidence="4" id="KW-0067">ATP-binding</keyword>
<evidence type="ECO:0000256" key="6">
    <source>
        <dbReference type="ARBA" id="ARBA00023125"/>
    </source>
</evidence>
<evidence type="ECO:0000256" key="8">
    <source>
        <dbReference type="SAM" id="MobiDB-lite"/>
    </source>
</evidence>
<dbReference type="GO" id="GO:0030983">
    <property type="term" value="F:mismatched DNA binding"/>
    <property type="evidence" value="ECO:0007669"/>
    <property type="project" value="InterPro"/>
</dbReference>
<feature type="region of interest" description="Disordered" evidence="8">
    <location>
        <begin position="725"/>
        <end position="760"/>
    </location>
</feature>
<dbReference type="PANTHER" id="PTHR48466">
    <property type="entry name" value="OS10G0509000 PROTEIN-RELATED"/>
    <property type="match status" value="1"/>
</dbReference>
<dbReference type="InterPro" id="IPR046893">
    <property type="entry name" value="MSSS"/>
</dbReference>
<keyword evidence="7" id="KW-0175">Coiled coil</keyword>
<keyword evidence="5" id="KW-0694">RNA-binding</keyword>